<feature type="domain" description="Sialidase" evidence="2">
    <location>
        <begin position="25"/>
        <end position="324"/>
    </location>
</feature>
<evidence type="ECO:0000313" key="4">
    <source>
        <dbReference type="Proteomes" id="UP000053259"/>
    </source>
</evidence>
<dbReference type="VEuPathDB" id="FungiDB:PV09_08622"/>
<dbReference type="OrthoDB" id="504663at2759"/>
<evidence type="ECO:0000259" key="2">
    <source>
        <dbReference type="Pfam" id="PF13088"/>
    </source>
</evidence>
<dbReference type="AlphaFoldDB" id="A0A0D2AL71"/>
<gene>
    <name evidence="3" type="ORF">PV09_08622</name>
</gene>
<accession>A0A0D2AL71</accession>
<protein>
    <recommendedName>
        <fullName evidence="2">Sialidase domain-containing protein</fullName>
    </recommendedName>
</protein>
<dbReference type="InterPro" id="IPR011040">
    <property type="entry name" value="Sialidase"/>
</dbReference>
<organism evidence="3 4">
    <name type="scientific">Verruconis gallopava</name>
    <dbReference type="NCBI Taxonomy" id="253628"/>
    <lineage>
        <taxon>Eukaryota</taxon>
        <taxon>Fungi</taxon>
        <taxon>Dikarya</taxon>
        <taxon>Ascomycota</taxon>
        <taxon>Pezizomycotina</taxon>
        <taxon>Dothideomycetes</taxon>
        <taxon>Pleosporomycetidae</taxon>
        <taxon>Venturiales</taxon>
        <taxon>Sympoventuriaceae</taxon>
        <taxon>Verruconis</taxon>
    </lineage>
</organism>
<dbReference type="SUPFAM" id="SSF50939">
    <property type="entry name" value="Sialidases"/>
    <property type="match status" value="1"/>
</dbReference>
<dbReference type="InterPro" id="IPR036278">
    <property type="entry name" value="Sialidase_sf"/>
</dbReference>
<feature type="region of interest" description="Disordered" evidence="1">
    <location>
        <begin position="108"/>
        <end position="130"/>
    </location>
</feature>
<dbReference type="EMBL" id="KN847571">
    <property type="protein sequence ID" value="KIV99818.1"/>
    <property type="molecule type" value="Genomic_DNA"/>
</dbReference>
<dbReference type="InParanoid" id="A0A0D2AL71"/>
<dbReference type="HOGENOM" id="CLU_007128_1_0_1"/>
<dbReference type="GeneID" id="27316595"/>
<keyword evidence="4" id="KW-1185">Reference proteome</keyword>
<dbReference type="RefSeq" id="XP_016209688.1">
    <property type="nucleotide sequence ID" value="XM_016362546.1"/>
</dbReference>
<dbReference type="CDD" id="cd15482">
    <property type="entry name" value="Sialidase_non-viral"/>
    <property type="match status" value="1"/>
</dbReference>
<dbReference type="Gene3D" id="2.120.10.10">
    <property type="match status" value="1"/>
</dbReference>
<dbReference type="PANTHER" id="PTHR43752">
    <property type="entry name" value="BNR/ASP-BOX REPEAT FAMILY PROTEIN"/>
    <property type="match status" value="1"/>
</dbReference>
<feature type="compositionally biased region" description="Basic and acidic residues" evidence="1">
    <location>
        <begin position="114"/>
        <end position="125"/>
    </location>
</feature>
<evidence type="ECO:0000313" key="3">
    <source>
        <dbReference type="EMBL" id="KIV99818.1"/>
    </source>
</evidence>
<reference evidence="3 4" key="1">
    <citation type="submission" date="2015-01" db="EMBL/GenBank/DDBJ databases">
        <title>The Genome Sequence of Ochroconis gallopava CBS43764.</title>
        <authorList>
            <consortium name="The Broad Institute Genomics Platform"/>
            <person name="Cuomo C."/>
            <person name="de Hoog S."/>
            <person name="Gorbushina A."/>
            <person name="Stielow B."/>
            <person name="Teixiera M."/>
            <person name="Abouelleil A."/>
            <person name="Chapman S.B."/>
            <person name="Priest M."/>
            <person name="Young S.K."/>
            <person name="Wortman J."/>
            <person name="Nusbaum C."/>
            <person name="Birren B."/>
        </authorList>
    </citation>
    <scope>NUCLEOTIDE SEQUENCE [LARGE SCALE GENOMIC DNA]</scope>
    <source>
        <strain evidence="3 4">CBS 43764</strain>
    </source>
</reference>
<name>A0A0D2AL71_9PEZI</name>
<dbReference type="PANTHER" id="PTHR43752:SF2">
    <property type="entry name" value="BNR_ASP-BOX REPEAT FAMILY PROTEIN"/>
    <property type="match status" value="1"/>
</dbReference>
<evidence type="ECO:0000256" key="1">
    <source>
        <dbReference type="SAM" id="MobiDB-lite"/>
    </source>
</evidence>
<dbReference type="Pfam" id="PF13088">
    <property type="entry name" value="BNR_2"/>
    <property type="match status" value="1"/>
</dbReference>
<proteinExistence type="predicted"/>
<dbReference type="Proteomes" id="UP000053259">
    <property type="component" value="Unassembled WGS sequence"/>
</dbReference>
<sequence>MSFPVRSDPRQPEVHASTLLLVGTKLLCAWFGGTKEGYPDTKIWLSTRDLSQADSSWSDSYPVAAEDGLAHWNPVLLEIQNPEKVLLFYKVGSPISSWYTKVIESEDGGSTWSRPRELVPGDKGGRGPVKNKPILLSDGSIIAPSSLETPDGVWNCFTDRSSDGGKTWQRSEFAPIDRTSWPGEGAIQPSLINYAPNKITMLTRSSAGFVARSDSDDNGKTWGKMYLTPLFNNNSGLDALRLENGTWLVVHNPVQQRWGPRTPLVISSSSDEGKTWRTIVSLEDKPPPAGFTSIVALDTGIVNDGESEFSYPAIISDGKGGVHVSYTYERSGIKHVHLEAARLT</sequence>